<evidence type="ECO:0000256" key="3">
    <source>
        <dbReference type="ARBA" id="ARBA00005667"/>
    </source>
</evidence>
<keyword evidence="10" id="KW-0496">Mitochondrion</keyword>
<dbReference type="VEuPathDB" id="FungiDB:C5L36_0D04175"/>
<evidence type="ECO:0000256" key="7">
    <source>
        <dbReference type="ARBA" id="ARBA00022792"/>
    </source>
</evidence>
<accession>A0A2U9R9Y4</accession>
<keyword evidence="8" id="KW-0249">Electron transport</keyword>
<dbReference type="KEGG" id="pkz:C5L36_0D04175"/>
<evidence type="ECO:0000256" key="10">
    <source>
        <dbReference type="ARBA" id="ARBA00023128"/>
    </source>
</evidence>
<dbReference type="GO" id="GO:0022900">
    <property type="term" value="P:electron transport chain"/>
    <property type="evidence" value="ECO:0007669"/>
    <property type="project" value="InterPro"/>
</dbReference>
<evidence type="ECO:0000256" key="9">
    <source>
        <dbReference type="ARBA" id="ARBA00022989"/>
    </source>
</evidence>
<feature type="transmembrane region" description="Helical" evidence="12">
    <location>
        <begin position="27"/>
        <end position="45"/>
    </location>
</feature>
<dbReference type="RefSeq" id="XP_029323166.1">
    <property type="nucleotide sequence ID" value="XM_029467306.1"/>
</dbReference>
<name>A0A2U9R9Y4_PICKU</name>
<keyword evidence="9 12" id="KW-1133">Transmembrane helix</keyword>
<organism evidence="13 14">
    <name type="scientific">Pichia kudriavzevii</name>
    <name type="common">Yeast</name>
    <name type="synonym">Issatchenkia orientalis</name>
    <dbReference type="NCBI Taxonomy" id="4909"/>
    <lineage>
        <taxon>Eukaryota</taxon>
        <taxon>Fungi</taxon>
        <taxon>Dikarya</taxon>
        <taxon>Ascomycota</taxon>
        <taxon>Saccharomycotina</taxon>
        <taxon>Pichiomycetes</taxon>
        <taxon>Pichiales</taxon>
        <taxon>Pichiaceae</taxon>
        <taxon>Pichia</taxon>
    </lineage>
</organism>
<keyword evidence="6 12" id="KW-0812">Transmembrane</keyword>
<dbReference type="Pfam" id="PF08122">
    <property type="entry name" value="NDUF_B12"/>
    <property type="match status" value="1"/>
</dbReference>
<evidence type="ECO:0000313" key="14">
    <source>
        <dbReference type="Proteomes" id="UP000249293"/>
    </source>
</evidence>
<keyword evidence="11 12" id="KW-0472">Membrane</keyword>
<dbReference type="EMBL" id="CP028776">
    <property type="protein sequence ID" value="AWU77689.1"/>
    <property type="molecule type" value="Genomic_DNA"/>
</dbReference>
<keyword evidence="14" id="KW-1185">Reference proteome</keyword>
<dbReference type="AlphaFoldDB" id="A0A2U9R9Y4"/>
<keyword evidence="4" id="KW-0813">Transport</keyword>
<comment type="function">
    <text evidence="1">Accessory subunit of the mitochondrial membrane respiratory chain NADH dehydrogenase (Complex I), that is believed not to be involved in catalysis. Complex I functions in the transfer of electrons from NADH to the respiratory chain. The immediate electron acceptor for the enzyme is believed to be ubiquinone.</text>
</comment>
<comment type="similarity">
    <text evidence="3">Belongs to the complex I NDUFB3 subunit family.</text>
</comment>
<evidence type="ECO:0008006" key="15">
    <source>
        <dbReference type="Google" id="ProtNLM"/>
    </source>
</evidence>
<evidence type="ECO:0000256" key="12">
    <source>
        <dbReference type="SAM" id="Phobius"/>
    </source>
</evidence>
<keyword evidence="7" id="KW-0999">Mitochondrion inner membrane</keyword>
<sequence length="55" mass="6409">MAFADPWKKRDAWRTQGVFAKGQRFKGAFPGLYLGFGLFVAYSLYEDYIQPKPHH</sequence>
<evidence type="ECO:0000256" key="6">
    <source>
        <dbReference type="ARBA" id="ARBA00022692"/>
    </source>
</evidence>
<evidence type="ECO:0000256" key="8">
    <source>
        <dbReference type="ARBA" id="ARBA00022982"/>
    </source>
</evidence>
<protein>
    <recommendedName>
        <fullName evidence="15">NADH-ubiquinone oxidoreductase B12 subunit</fullName>
    </recommendedName>
</protein>
<keyword evidence="5" id="KW-0679">Respiratory chain</keyword>
<dbReference type="OrthoDB" id="521512at2759"/>
<dbReference type="GO" id="GO:0005743">
    <property type="term" value="C:mitochondrial inner membrane"/>
    <property type="evidence" value="ECO:0007669"/>
    <property type="project" value="UniProtKB-SubCell"/>
</dbReference>
<reference evidence="13 14" key="1">
    <citation type="submission" date="2018-06" db="EMBL/GenBank/DDBJ databases">
        <title>Population genomics shows no distinction between pathogenic Candida krusei and environmental Pichia kudriavzevii: One species, four names.</title>
        <authorList>
            <person name="Douglass A.P."/>
            <person name="Offei B."/>
            <person name="Braun-Galleani S."/>
            <person name="Coughlan A.Y."/>
            <person name="Martos A."/>
            <person name="Ortiz-Merino R.A."/>
            <person name="Byrne K.P."/>
            <person name="Wolfe K.H."/>
        </authorList>
    </citation>
    <scope>NUCLEOTIDE SEQUENCE [LARGE SCALE GENOMIC DNA]</scope>
    <source>
        <strain evidence="13 14">CBS573</strain>
    </source>
</reference>
<dbReference type="InterPro" id="IPR012576">
    <property type="entry name" value="NDUFB3"/>
</dbReference>
<evidence type="ECO:0000256" key="5">
    <source>
        <dbReference type="ARBA" id="ARBA00022660"/>
    </source>
</evidence>
<evidence type="ECO:0000256" key="11">
    <source>
        <dbReference type="ARBA" id="ARBA00023136"/>
    </source>
</evidence>
<comment type="subcellular location">
    <subcellularLocation>
        <location evidence="2">Mitochondrion inner membrane</location>
        <topology evidence="2">Single-pass membrane protein</topology>
        <orientation evidence="2">Matrix side</orientation>
    </subcellularLocation>
</comment>
<dbReference type="STRING" id="4909.A0A2U9R9Y4"/>
<evidence type="ECO:0000256" key="4">
    <source>
        <dbReference type="ARBA" id="ARBA00022448"/>
    </source>
</evidence>
<gene>
    <name evidence="13" type="ORF">C5L36_0D04175</name>
</gene>
<evidence type="ECO:0000256" key="2">
    <source>
        <dbReference type="ARBA" id="ARBA00004298"/>
    </source>
</evidence>
<evidence type="ECO:0000256" key="1">
    <source>
        <dbReference type="ARBA" id="ARBA00003195"/>
    </source>
</evidence>
<dbReference type="GeneID" id="40385518"/>
<evidence type="ECO:0000313" key="13">
    <source>
        <dbReference type="EMBL" id="AWU77689.1"/>
    </source>
</evidence>
<proteinExistence type="inferred from homology"/>
<dbReference type="Proteomes" id="UP000249293">
    <property type="component" value="Chromosome 4"/>
</dbReference>